<dbReference type="PANTHER" id="PTHR43080:SF2">
    <property type="entry name" value="CBS DOMAIN-CONTAINING PROTEIN"/>
    <property type="match status" value="1"/>
</dbReference>
<dbReference type="Proteomes" id="UP000275613">
    <property type="component" value="Unassembled WGS sequence"/>
</dbReference>
<dbReference type="InterPro" id="IPR000595">
    <property type="entry name" value="cNMP-bd_dom"/>
</dbReference>
<name>A0A3M3WQH4_PSEA0</name>
<evidence type="ECO:0000256" key="1">
    <source>
        <dbReference type="ARBA" id="ARBA00023122"/>
    </source>
</evidence>
<evidence type="ECO:0000313" key="6">
    <source>
        <dbReference type="Proteomes" id="UP000275613"/>
    </source>
</evidence>
<dbReference type="Gene3D" id="2.60.120.10">
    <property type="entry name" value="Jelly Rolls"/>
    <property type="match status" value="1"/>
</dbReference>
<dbReference type="InterPro" id="IPR014710">
    <property type="entry name" value="RmlC-like_jellyroll"/>
</dbReference>
<keyword evidence="1 2" id="KW-0129">CBS domain</keyword>
<dbReference type="InterPro" id="IPR046342">
    <property type="entry name" value="CBS_dom_sf"/>
</dbReference>
<dbReference type="InterPro" id="IPR018490">
    <property type="entry name" value="cNMP-bd_dom_sf"/>
</dbReference>
<dbReference type="SMART" id="SM00116">
    <property type="entry name" value="CBS"/>
    <property type="match status" value="1"/>
</dbReference>
<accession>A0A3M3WQH4</accession>
<evidence type="ECO:0000259" key="3">
    <source>
        <dbReference type="PROSITE" id="PS50042"/>
    </source>
</evidence>
<dbReference type="PROSITE" id="PS50042">
    <property type="entry name" value="CNMP_BINDING_3"/>
    <property type="match status" value="1"/>
</dbReference>
<dbReference type="PANTHER" id="PTHR43080">
    <property type="entry name" value="CBS DOMAIN-CONTAINING PROTEIN CBSX3, MITOCHONDRIAL"/>
    <property type="match status" value="1"/>
</dbReference>
<sequence length="300" mass="33175">MSTNNKNAEQAMSKADAFTQAGKTAVLQNIHGTMQFLQKFPPFNQMENAHLAYLVEQCQLRFYAADESIIKPGDGPVEHFYIVKQGRIVGERPHSAKGGTETTFEITTGECFPLAALLGERATRTEHLAAEDTFCLQLNKQAFIKLFALSTTFRDFALRGVSSLLDQVNQQVQQRAAETLGTQYSLNTRLGELAMRHPVMCSPETPMRDAVRLMHEQQVGSIVIVDEQQAPLGIFTLRDLREAVADVNADFSAPVRHTMSLSPFHLSPDASAFDAAIAMTRRHIAHVCLVRDGRLCGVVS</sequence>
<dbReference type="InterPro" id="IPR000644">
    <property type="entry name" value="CBS_dom"/>
</dbReference>
<feature type="domain" description="Cyclic nucleotide-binding" evidence="3">
    <location>
        <begin position="42"/>
        <end position="147"/>
    </location>
</feature>
<dbReference type="Gene3D" id="3.10.580.10">
    <property type="entry name" value="CBS-domain"/>
    <property type="match status" value="1"/>
</dbReference>
<protein>
    <submittedName>
        <fullName evidence="5">Putative cAMP-binding/CBS domain signal-transduction protein</fullName>
    </submittedName>
</protein>
<comment type="caution">
    <text evidence="5">The sequence shown here is derived from an EMBL/GenBank/DDBJ whole genome shotgun (WGS) entry which is preliminary data.</text>
</comment>
<organism evidence="5 6">
    <name type="scientific">Pseudomonas amygdali pv. eriobotryae</name>
    <dbReference type="NCBI Taxonomy" id="129137"/>
    <lineage>
        <taxon>Bacteria</taxon>
        <taxon>Pseudomonadati</taxon>
        <taxon>Pseudomonadota</taxon>
        <taxon>Gammaproteobacteria</taxon>
        <taxon>Pseudomonadales</taxon>
        <taxon>Pseudomonadaceae</taxon>
        <taxon>Pseudomonas</taxon>
        <taxon>Pseudomonas amygdali</taxon>
    </lineage>
</organism>
<reference evidence="5 6" key="1">
    <citation type="submission" date="2018-08" db="EMBL/GenBank/DDBJ databases">
        <title>Recombination of ecologically and evolutionarily significant loci maintains genetic cohesion in the Pseudomonas syringae species complex.</title>
        <authorList>
            <person name="Dillon M."/>
            <person name="Thakur S."/>
            <person name="Almeida R.N.D."/>
            <person name="Weir B.S."/>
            <person name="Guttman D.S."/>
        </authorList>
    </citation>
    <scope>NUCLEOTIDE SEQUENCE [LARGE SCALE GENOMIC DNA]</scope>
    <source>
        <strain evidence="5 6">ICMP 4316</strain>
    </source>
</reference>
<dbReference type="InterPro" id="IPR051257">
    <property type="entry name" value="Diverse_CBS-Domain"/>
</dbReference>
<dbReference type="EMBL" id="RBPV01000194">
    <property type="protein sequence ID" value="RMO60031.1"/>
    <property type="molecule type" value="Genomic_DNA"/>
</dbReference>
<gene>
    <name evidence="5" type="ORF">ALQ39_01185</name>
</gene>
<dbReference type="Pfam" id="PF00571">
    <property type="entry name" value="CBS"/>
    <property type="match status" value="2"/>
</dbReference>
<dbReference type="AlphaFoldDB" id="A0A3M3WQH4"/>
<feature type="domain" description="CBS" evidence="4">
    <location>
        <begin position="259"/>
        <end position="300"/>
    </location>
</feature>
<dbReference type="CDD" id="cd00038">
    <property type="entry name" value="CAP_ED"/>
    <property type="match status" value="1"/>
</dbReference>
<dbReference type="SUPFAM" id="SSF54631">
    <property type="entry name" value="CBS-domain pair"/>
    <property type="match status" value="1"/>
</dbReference>
<feature type="domain" description="CBS" evidence="4">
    <location>
        <begin position="194"/>
        <end position="251"/>
    </location>
</feature>
<proteinExistence type="predicted"/>
<dbReference type="PROSITE" id="PS51371">
    <property type="entry name" value="CBS"/>
    <property type="match status" value="2"/>
</dbReference>
<dbReference type="Pfam" id="PF00027">
    <property type="entry name" value="cNMP_binding"/>
    <property type="match status" value="1"/>
</dbReference>
<evidence type="ECO:0000256" key="2">
    <source>
        <dbReference type="PROSITE-ProRule" id="PRU00703"/>
    </source>
</evidence>
<evidence type="ECO:0000259" key="4">
    <source>
        <dbReference type="PROSITE" id="PS51371"/>
    </source>
</evidence>
<dbReference type="SUPFAM" id="SSF51206">
    <property type="entry name" value="cAMP-binding domain-like"/>
    <property type="match status" value="1"/>
</dbReference>
<dbReference type="SMART" id="SM00100">
    <property type="entry name" value="cNMP"/>
    <property type="match status" value="1"/>
</dbReference>
<evidence type="ECO:0000313" key="5">
    <source>
        <dbReference type="EMBL" id="RMO60031.1"/>
    </source>
</evidence>